<dbReference type="AlphaFoldDB" id="A0A4S2FSD6"/>
<evidence type="ECO:0000313" key="13">
    <source>
        <dbReference type="EMBL" id="TGY72144.1"/>
    </source>
</evidence>
<dbReference type="GO" id="GO:0009279">
    <property type="term" value="C:cell outer membrane"/>
    <property type="evidence" value="ECO:0007669"/>
    <property type="project" value="UniProtKB-SubCell"/>
</dbReference>
<dbReference type="InterPro" id="IPR036942">
    <property type="entry name" value="Beta-barrel_TonB_sf"/>
</dbReference>
<gene>
    <name evidence="13" type="ORF">E5339_04645</name>
</gene>
<feature type="domain" description="TonB-dependent receptor plug" evidence="12">
    <location>
        <begin position="131"/>
        <end position="256"/>
    </location>
</feature>
<comment type="caution">
    <text evidence="13">The sequence shown here is derived from an EMBL/GenBank/DDBJ whole genome shotgun (WGS) entry which is preliminary data.</text>
</comment>
<sequence>MKIMNCHLKFYFVFALSMCNVCYTLGADVPVTVAEKAQQNGRRITGTVVDAANEPVIGANVVVKGTTNGVITDIDGNFDLQVSDNAVLQVSFIGYVSQEIKVTQKTTYKIQLQEDAKTLEEVVVVGYGTMKKKDLTGAVASVKMDDTPVSTISTVSHALAGKAAGLQIRTTSAQPGGEATFRIRGAASSEQTGNDPLIIIDGFPVSDVGSLDAGKYSDGAKDNVLGSINPNDIESIEVLKDASSTAIYGARAGNGVIIVTTKKGKTGEPQIRYSGSASTQQITKSYDMLSPEDFMLQSNRYLKEDWMRMNKVGIYGGNMEADVPAFVPRYSDAQIANPPYQTDWFDEITRGGFQTQHNVSITGGTDKTKYMVSGNFFQQNGVLKNNSMQRYTGRINLEQKLSKHVNIGINMTLSRNKYDNVPLGNGQSQDASIMVSAAQFNPIMPVRDEEGNYTSNPQAAFLPNPVSLLEITDKTNKERLLATAFIEIRPIKDLVLKGNFGIDRNYQKRSSYLPTTTLYGQKEGGKADIAQADKNDYLMELTANYSKQFKEHNFSILGGYSFQSFHYESLGASNNLFLTDGFLYNNLGAGGAPKPGVASSASKSEMASFFGRVNYSFRDRYMLTATLRVDGASNFAKNNRWGYFPSVALGWRFMEEDFMKPLANVLSNGKLRLSYGSTGNSNIGNRAISFYQVGYNSEFGDSEHKGVYLSQMGNPDLKWETTWEWNIGLDLGFFNNRLNVTAEYFSKVVSDLLSERSLLSYHEVDKIAANIGKTQSKGFELTINSKNIQTRDFNWDSDFTFSLYRDKWKERDRAWKPAAYDIYDAPLRGGYGYLSDGLIQPGEKIEHMPGSLPGQVKIKDIDGFIYNSDGSLQVDENGRPLKTGTPDGKLDDADKVFYGGYDPGFALGLNNTFQWKNFDFNIYFYGSFNALYSGSYKENLLLGSQGVKNMSNGYNMPTSVKDIWSHDNPDGVHPSFFQSRSTWGVGDYYNQKVWYVRCRNITLGYNIPSKNKLFSNLRVYVDVNNPFVLTNYNGIDPETDTNFYAYPNVMSCSLGVDLTF</sequence>
<evidence type="ECO:0000256" key="5">
    <source>
        <dbReference type="ARBA" id="ARBA00023077"/>
    </source>
</evidence>
<evidence type="ECO:0000259" key="11">
    <source>
        <dbReference type="Pfam" id="PF00593"/>
    </source>
</evidence>
<dbReference type="InterPro" id="IPR037066">
    <property type="entry name" value="Plug_dom_sf"/>
</dbReference>
<evidence type="ECO:0000256" key="6">
    <source>
        <dbReference type="ARBA" id="ARBA00023136"/>
    </source>
</evidence>
<evidence type="ECO:0000256" key="2">
    <source>
        <dbReference type="ARBA" id="ARBA00022448"/>
    </source>
</evidence>
<evidence type="ECO:0000256" key="10">
    <source>
        <dbReference type="SAM" id="SignalP"/>
    </source>
</evidence>
<evidence type="ECO:0000313" key="14">
    <source>
        <dbReference type="Proteomes" id="UP000310760"/>
    </source>
</evidence>
<dbReference type="SUPFAM" id="SSF56935">
    <property type="entry name" value="Porins"/>
    <property type="match status" value="1"/>
</dbReference>
<dbReference type="RefSeq" id="WP_135950534.1">
    <property type="nucleotide sequence ID" value="NZ_CASZPV010000010.1"/>
</dbReference>
<keyword evidence="4 8" id="KW-0812">Transmembrane</keyword>
<dbReference type="NCBIfam" id="TIGR04057">
    <property type="entry name" value="SusC_RagA_signa"/>
    <property type="match status" value="1"/>
</dbReference>
<keyword evidence="3 8" id="KW-1134">Transmembrane beta strand</keyword>
<dbReference type="Gene3D" id="2.60.40.1120">
    <property type="entry name" value="Carboxypeptidase-like, regulatory domain"/>
    <property type="match status" value="1"/>
</dbReference>
<dbReference type="NCBIfam" id="TIGR04056">
    <property type="entry name" value="OMP_RagA_SusC"/>
    <property type="match status" value="1"/>
</dbReference>
<keyword evidence="6 8" id="KW-0472">Membrane</keyword>
<dbReference type="InterPro" id="IPR023997">
    <property type="entry name" value="TonB-dep_OMP_SusC/RagA_CS"/>
</dbReference>
<evidence type="ECO:0000256" key="8">
    <source>
        <dbReference type="PROSITE-ProRule" id="PRU01360"/>
    </source>
</evidence>
<feature type="signal peptide" evidence="10">
    <location>
        <begin position="1"/>
        <end position="26"/>
    </location>
</feature>
<evidence type="ECO:0000256" key="3">
    <source>
        <dbReference type="ARBA" id="ARBA00022452"/>
    </source>
</evidence>
<evidence type="ECO:0000256" key="7">
    <source>
        <dbReference type="ARBA" id="ARBA00023237"/>
    </source>
</evidence>
<dbReference type="InterPro" id="IPR008969">
    <property type="entry name" value="CarboxyPept-like_regulatory"/>
</dbReference>
<proteinExistence type="inferred from homology"/>
<evidence type="ECO:0000256" key="1">
    <source>
        <dbReference type="ARBA" id="ARBA00004571"/>
    </source>
</evidence>
<reference evidence="13 14" key="1">
    <citation type="submission" date="2019-04" db="EMBL/GenBank/DDBJ databases">
        <title>Microbes associate with the intestines of laboratory mice.</title>
        <authorList>
            <person name="Navarre W."/>
            <person name="Wong E."/>
            <person name="Huang K."/>
            <person name="Tropini C."/>
            <person name="Ng K."/>
            <person name="Yu B."/>
        </authorList>
    </citation>
    <scope>NUCLEOTIDE SEQUENCE [LARGE SCALE GENOMIC DNA]</scope>
    <source>
        <strain evidence="13 14">NM22_B1</strain>
    </source>
</reference>
<dbReference type="Proteomes" id="UP000310760">
    <property type="component" value="Unassembled WGS sequence"/>
</dbReference>
<dbReference type="FunFam" id="2.60.40.1120:FF:000003">
    <property type="entry name" value="Outer membrane protein Omp121"/>
    <property type="match status" value="1"/>
</dbReference>
<feature type="domain" description="TonB-dependent receptor-like beta-barrel" evidence="11">
    <location>
        <begin position="509"/>
        <end position="809"/>
    </location>
</feature>
<evidence type="ECO:0000256" key="9">
    <source>
        <dbReference type="RuleBase" id="RU003357"/>
    </source>
</evidence>
<comment type="similarity">
    <text evidence="8 9">Belongs to the TonB-dependent receptor family.</text>
</comment>
<keyword evidence="13" id="KW-0675">Receptor</keyword>
<evidence type="ECO:0000256" key="4">
    <source>
        <dbReference type="ARBA" id="ARBA00022692"/>
    </source>
</evidence>
<keyword evidence="2 8" id="KW-0813">Transport</keyword>
<dbReference type="InterPro" id="IPR012910">
    <property type="entry name" value="Plug_dom"/>
</dbReference>
<dbReference type="Pfam" id="PF13715">
    <property type="entry name" value="CarbopepD_reg_2"/>
    <property type="match status" value="1"/>
</dbReference>
<dbReference type="Pfam" id="PF07715">
    <property type="entry name" value="Plug"/>
    <property type="match status" value="1"/>
</dbReference>
<evidence type="ECO:0000259" key="12">
    <source>
        <dbReference type="Pfam" id="PF07715"/>
    </source>
</evidence>
<comment type="subcellular location">
    <subcellularLocation>
        <location evidence="1 8">Cell outer membrane</location>
        <topology evidence="1 8">Multi-pass membrane protein</topology>
    </subcellularLocation>
</comment>
<dbReference type="SUPFAM" id="SSF49464">
    <property type="entry name" value="Carboxypeptidase regulatory domain-like"/>
    <property type="match status" value="1"/>
</dbReference>
<organism evidence="13 14">
    <name type="scientific">Phocaeicola sartorii</name>
    <dbReference type="NCBI Taxonomy" id="671267"/>
    <lineage>
        <taxon>Bacteria</taxon>
        <taxon>Pseudomonadati</taxon>
        <taxon>Bacteroidota</taxon>
        <taxon>Bacteroidia</taxon>
        <taxon>Bacteroidales</taxon>
        <taxon>Bacteroidaceae</taxon>
        <taxon>Phocaeicola</taxon>
    </lineage>
</organism>
<dbReference type="Gene3D" id="2.40.170.20">
    <property type="entry name" value="TonB-dependent receptor, beta-barrel domain"/>
    <property type="match status" value="1"/>
</dbReference>
<keyword evidence="10" id="KW-0732">Signal</keyword>
<keyword evidence="7 8" id="KW-0998">Cell outer membrane</keyword>
<protein>
    <submittedName>
        <fullName evidence="13">TonB-dependent receptor</fullName>
    </submittedName>
</protein>
<dbReference type="Gene3D" id="2.170.130.10">
    <property type="entry name" value="TonB-dependent receptor, plug domain"/>
    <property type="match status" value="1"/>
</dbReference>
<accession>A0A4S2FSD6</accession>
<keyword evidence="5 9" id="KW-0798">TonB box</keyword>
<feature type="chain" id="PRO_5020370750" evidence="10">
    <location>
        <begin position="27"/>
        <end position="1060"/>
    </location>
</feature>
<dbReference type="PROSITE" id="PS52016">
    <property type="entry name" value="TONB_DEPENDENT_REC_3"/>
    <property type="match status" value="1"/>
</dbReference>
<dbReference type="InterPro" id="IPR023996">
    <property type="entry name" value="TonB-dep_OMP_SusC/RagA"/>
</dbReference>
<name>A0A4S2FSD6_9BACT</name>
<dbReference type="EMBL" id="SRYJ01000007">
    <property type="protein sequence ID" value="TGY72144.1"/>
    <property type="molecule type" value="Genomic_DNA"/>
</dbReference>
<dbReference type="InterPro" id="IPR000531">
    <property type="entry name" value="Beta-barrel_TonB"/>
</dbReference>
<dbReference type="Pfam" id="PF00593">
    <property type="entry name" value="TonB_dep_Rec_b-barrel"/>
    <property type="match status" value="1"/>
</dbReference>
<dbReference type="InterPro" id="IPR039426">
    <property type="entry name" value="TonB-dep_rcpt-like"/>
</dbReference>